<keyword evidence="2" id="KW-1185">Reference proteome</keyword>
<protein>
    <submittedName>
        <fullName evidence="3">Uncharacterized protein</fullName>
    </submittedName>
</protein>
<proteinExistence type="predicted"/>
<sequence length="239" mass="27120">MASAKQISAQCTIFSAVITSVPTLQMEMARRNEPNSSRRPQQRRLNNAENSSDIDGTAHRVASVTLNNTESDSRTSADLPTYSLRSKRRKKLPRREKQAVGAADMEVDEHQPPWKKLSVNTTDNGPIPTCKVQMDWEHDQRGDQQHRTWRIISPISFHCQTQRTAHQTLMLTMSKAIGPEMNSHVVRHFRPLSNSDDSELLLDKVYRTSAVKQMLRRQSVVANVQIVKRGRGTVALKKL</sequence>
<feature type="region of interest" description="Disordered" evidence="1">
    <location>
        <begin position="28"/>
        <end position="127"/>
    </location>
</feature>
<evidence type="ECO:0000313" key="2">
    <source>
        <dbReference type="Proteomes" id="UP000887572"/>
    </source>
</evidence>
<dbReference type="WBParaSite" id="Gr19_v10_g15146.t1">
    <property type="protein sequence ID" value="Gr19_v10_g15146.t1"/>
    <property type="gene ID" value="Gr19_v10_g15146"/>
</dbReference>
<dbReference type="Proteomes" id="UP000887572">
    <property type="component" value="Unplaced"/>
</dbReference>
<evidence type="ECO:0000256" key="1">
    <source>
        <dbReference type="SAM" id="MobiDB-lite"/>
    </source>
</evidence>
<accession>A0A914HBR9</accession>
<reference evidence="3" key="1">
    <citation type="submission" date="2022-11" db="UniProtKB">
        <authorList>
            <consortium name="WormBaseParasite"/>
        </authorList>
    </citation>
    <scope>IDENTIFICATION</scope>
</reference>
<feature type="compositionally biased region" description="Polar residues" evidence="1">
    <location>
        <begin position="64"/>
        <end position="78"/>
    </location>
</feature>
<dbReference type="AlphaFoldDB" id="A0A914HBR9"/>
<name>A0A914HBR9_GLORO</name>
<organism evidence="2 3">
    <name type="scientific">Globodera rostochiensis</name>
    <name type="common">Golden nematode worm</name>
    <name type="synonym">Heterodera rostochiensis</name>
    <dbReference type="NCBI Taxonomy" id="31243"/>
    <lineage>
        <taxon>Eukaryota</taxon>
        <taxon>Metazoa</taxon>
        <taxon>Ecdysozoa</taxon>
        <taxon>Nematoda</taxon>
        <taxon>Chromadorea</taxon>
        <taxon>Rhabditida</taxon>
        <taxon>Tylenchina</taxon>
        <taxon>Tylenchomorpha</taxon>
        <taxon>Tylenchoidea</taxon>
        <taxon>Heteroderidae</taxon>
        <taxon>Heteroderinae</taxon>
        <taxon>Globodera</taxon>
    </lineage>
</organism>
<evidence type="ECO:0000313" key="3">
    <source>
        <dbReference type="WBParaSite" id="Gr19_v10_g15146.t1"/>
    </source>
</evidence>
<feature type="compositionally biased region" description="Polar residues" evidence="1">
    <location>
        <begin position="34"/>
        <end position="54"/>
    </location>
</feature>
<feature type="compositionally biased region" description="Basic residues" evidence="1">
    <location>
        <begin position="85"/>
        <end position="94"/>
    </location>
</feature>